<proteinExistence type="predicted"/>
<dbReference type="OrthoDB" id="3626597at2759"/>
<protein>
    <submittedName>
        <fullName evidence="2">Uncharacterized protein</fullName>
    </submittedName>
</protein>
<dbReference type="EMBL" id="CADEBD010000443">
    <property type="protein sequence ID" value="CAB3255964.1"/>
    <property type="molecule type" value="Genomic_DNA"/>
</dbReference>
<evidence type="ECO:0000313" key="2">
    <source>
        <dbReference type="EMBL" id="CAB3255964.1"/>
    </source>
</evidence>
<evidence type="ECO:0000256" key="1">
    <source>
        <dbReference type="SAM" id="MobiDB-lite"/>
    </source>
</evidence>
<organism evidence="2 3">
    <name type="scientific">Arctia plantaginis</name>
    <name type="common">Wood tiger moth</name>
    <name type="synonym">Phalaena plantaginis</name>
    <dbReference type="NCBI Taxonomy" id="874455"/>
    <lineage>
        <taxon>Eukaryota</taxon>
        <taxon>Metazoa</taxon>
        <taxon>Ecdysozoa</taxon>
        <taxon>Arthropoda</taxon>
        <taxon>Hexapoda</taxon>
        <taxon>Insecta</taxon>
        <taxon>Pterygota</taxon>
        <taxon>Neoptera</taxon>
        <taxon>Endopterygota</taxon>
        <taxon>Lepidoptera</taxon>
        <taxon>Glossata</taxon>
        <taxon>Ditrysia</taxon>
        <taxon>Noctuoidea</taxon>
        <taxon>Erebidae</taxon>
        <taxon>Arctiinae</taxon>
        <taxon>Arctia</taxon>
    </lineage>
</organism>
<accession>A0A8S1B8S5</accession>
<gene>
    <name evidence="2" type="ORF">APLA_LOCUS15520</name>
</gene>
<dbReference type="Proteomes" id="UP000494256">
    <property type="component" value="Unassembled WGS sequence"/>
</dbReference>
<feature type="compositionally biased region" description="Basic and acidic residues" evidence="1">
    <location>
        <begin position="42"/>
        <end position="55"/>
    </location>
</feature>
<sequence>MIVKYLAWTQQHCDLAAVIGVKPLARDYGTGHVPKTLSEDVMSTKEATKRARERPSTLPFRNSGTRLRSRGNGEASRNSSKGMLGVSA</sequence>
<reference evidence="2 3" key="1">
    <citation type="submission" date="2020-04" db="EMBL/GenBank/DDBJ databases">
        <authorList>
            <person name="Wallbank WR R."/>
            <person name="Pardo Diaz C."/>
            <person name="Kozak K."/>
            <person name="Martin S."/>
            <person name="Jiggins C."/>
            <person name="Moest M."/>
            <person name="Warren A I."/>
            <person name="Byers J.R.P. K."/>
            <person name="Montejo-Kovacevich G."/>
            <person name="Yen C E."/>
        </authorList>
    </citation>
    <scope>NUCLEOTIDE SEQUENCE [LARGE SCALE GENOMIC DNA]</scope>
</reference>
<comment type="caution">
    <text evidence="2">The sequence shown here is derived from an EMBL/GenBank/DDBJ whole genome shotgun (WGS) entry which is preliminary data.</text>
</comment>
<name>A0A8S1B8S5_ARCPL</name>
<evidence type="ECO:0000313" key="3">
    <source>
        <dbReference type="Proteomes" id="UP000494256"/>
    </source>
</evidence>
<feature type="region of interest" description="Disordered" evidence="1">
    <location>
        <begin position="30"/>
        <end position="88"/>
    </location>
</feature>
<dbReference type="AlphaFoldDB" id="A0A8S1B8S5"/>